<sequence>MSLPTPTDRLSKPFTWKIENFSKLKTKKLYSDFFYSGGYQWRVLIYPKGNNVEYVSLYLDVGDSATLPYGWTRYARFSISVINQIHNTLTVRKVAANPLEDQLALALLVLSLRVYLAKKTISRRRDITQRTIVYTQHQFDAQEFDWGFTSFFPLKVLNDPGQGFLLNDTIIVEADVTVPNPHNSKLETVENSNPEEESQLPSCDNSSGKLEADITSPQITLQSTLGSQIALVDGSSEATATAGKVRFLSYWVSSEGFQLLEKIHGLHKGTFVKFSMKGQALQTVLLESFASFIASMSSTKVSEVNEEALRLAAISIEDYEQVGLDLRWLKQRLEEAKGVKKHSESVNTVESCGSSLEVARAKVRELEEGLAKAMAEVEAMSRDLPKSLGVNDSVLKDIV</sequence>
<evidence type="ECO:0000256" key="1">
    <source>
        <dbReference type="ARBA" id="ARBA00023054"/>
    </source>
</evidence>
<proteinExistence type="predicted"/>
<evidence type="ECO:0000313" key="5">
    <source>
        <dbReference type="EMBL" id="KAF7143738.1"/>
    </source>
</evidence>
<dbReference type="InterPro" id="IPR002083">
    <property type="entry name" value="MATH/TRAF_dom"/>
</dbReference>
<keyword evidence="1 2" id="KW-0175">Coiled coil</keyword>
<dbReference type="Proteomes" id="UP000626092">
    <property type="component" value="Unassembled WGS sequence"/>
</dbReference>
<dbReference type="OrthoDB" id="289038at2759"/>
<evidence type="ECO:0000259" key="4">
    <source>
        <dbReference type="PROSITE" id="PS50144"/>
    </source>
</evidence>
<feature type="region of interest" description="Disordered" evidence="3">
    <location>
        <begin position="182"/>
        <end position="209"/>
    </location>
</feature>
<dbReference type="PANTHER" id="PTHR46236">
    <property type="entry name" value="TRAF-LIKE SUPERFAMILY PROTEIN"/>
    <property type="match status" value="1"/>
</dbReference>
<accession>A0A834H8Y9</accession>
<evidence type="ECO:0000313" key="6">
    <source>
        <dbReference type="Proteomes" id="UP000626092"/>
    </source>
</evidence>
<dbReference type="InterPro" id="IPR008974">
    <property type="entry name" value="TRAF-like"/>
</dbReference>
<dbReference type="Gene3D" id="2.60.210.10">
    <property type="entry name" value="Apoptosis, Tumor Necrosis Factor Receptor Associated Protein 2, Chain A"/>
    <property type="match status" value="1"/>
</dbReference>
<dbReference type="AlphaFoldDB" id="A0A834H8Y9"/>
<comment type="caution">
    <text evidence="5">The sequence shown here is derived from an EMBL/GenBank/DDBJ whole genome shotgun (WGS) entry which is preliminary data.</text>
</comment>
<feature type="coiled-coil region" evidence="2">
    <location>
        <begin position="356"/>
        <end position="383"/>
    </location>
</feature>
<dbReference type="SUPFAM" id="SSF49599">
    <property type="entry name" value="TRAF domain-like"/>
    <property type="match status" value="1"/>
</dbReference>
<keyword evidence="6" id="KW-1185">Reference proteome</keyword>
<evidence type="ECO:0000256" key="3">
    <source>
        <dbReference type="SAM" id="MobiDB-lite"/>
    </source>
</evidence>
<evidence type="ECO:0000256" key="2">
    <source>
        <dbReference type="SAM" id="Coils"/>
    </source>
</evidence>
<feature type="compositionally biased region" description="Polar residues" evidence="3">
    <location>
        <begin position="199"/>
        <end position="208"/>
    </location>
</feature>
<name>A0A834H8Y9_RHOSS</name>
<dbReference type="Pfam" id="PF22486">
    <property type="entry name" value="MATH_2"/>
    <property type="match status" value="1"/>
</dbReference>
<gene>
    <name evidence="5" type="ORF">RHSIM_Rhsim05G0177400</name>
</gene>
<reference evidence="5" key="1">
    <citation type="submission" date="2019-11" db="EMBL/GenBank/DDBJ databases">
        <authorList>
            <person name="Liu Y."/>
            <person name="Hou J."/>
            <person name="Li T.-Q."/>
            <person name="Guan C.-H."/>
            <person name="Wu X."/>
            <person name="Wu H.-Z."/>
            <person name="Ling F."/>
            <person name="Zhang R."/>
            <person name="Shi X.-G."/>
            <person name="Ren J.-P."/>
            <person name="Chen E.-F."/>
            <person name="Sun J.-M."/>
        </authorList>
    </citation>
    <scope>NUCLEOTIDE SEQUENCE</scope>
    <source>
        <strain evidence="5">Adult_tree_wgs_1</strain>
        <tissue evidence="5">Leaves</tissue>
    </source>
</reference>
<dbReference type="SMART" id="SM00061">
    <property type="entry name" value="MATH"/>
    <property type="match status" value="1"/>
</dbReference>
<dbReference type="InterPro" id="IPR050804">
    <property type="entry name" value="MCC"/>
</dbReference>
<protein>
    <recommendedName>
        <fullName evidence="4">MATH domain-containing protein</fullName>
    </recommendedName>
</protein>
<dbReference type="CDD" id="cd00121">
    <property type="entry name" value="MATH"/>
    <property type="match status" value="1"/>
</dbReference>
<dbReference type="PROSITE" id="PS50144">
    <property type="entry name" value="MATH"/>
    <property type="match status" value="1"/>
</dbReference>
<dbReference type="EMBL" id="WJXA01000005">
    <property type="protein sequence ID" value="KAF7143738.1"/>
    <property type="molecule type" value="Genomic_DNA"/>
</dbReference>
<dbReference type="PANTHER" id="PTHR46236:SF35">
    <property type="entry name" value="MATH DOMAIN-CONTAINING PROTEIN"/>
    <property type="match status" value="1"/>
</dbReference>
<organism evidence="5 6">
    <name type="scientific">Rhododendron simsii</name>
    <name type="common">Sims's rhododendron</name>
    <dbReference type="NCBI Taxonomy" id="118357"/>
    <lineage>
        <taxon>Eukaryota</taxon>
        <taxon>Viridiplantae</taxon>
        <taxon>Streptophyta</taxon>
        <taxon>Embryophyta</taxon>
        <taxon>Tracheophyta</taxon>
        <taxon>Spermatophyta</taxon>
        <taxon>Magnoliopsida</taxon>
        <taxon>eudicotyledons</taxon>
        <taxon>Gunneridae</taxon>
        <taxon>Pentapetalae</taxon>
        <taxon>asterids</taxon>
        <taxon>Ericales</taxon>
        <taxon>Ericaceae</taxon>
        <taxon>Ericoideae</taxon>
        <taxon>Rhodoreae</taxon>
        <taxon>Rhododendron</taxon>
    </lineage>
</organism>
<feature type="domain" description="MATH" evidence="4">
    <location>
        <begin position="11"/>
        <end position="176"/>
    </location>
</feature>